<comment type="cofactor">
    <cofactor evidence="14">
        <name>[4Fe-4S] cluster</name>
        <dbReference type="ChEBI" id="CHEBI:49883"/>
    </cofactor>
    <text evidence="14">Binds 1 [4Fe-4S] cluster. The cluster is coordinated with 3 cysteines and an exchangeable S-adenosyl-L-methionine.</text>
</comment>
<keyword evidence="4 14" id="KW-0963">Cytoplasm</keyword>
<feature type="domain" description="Radical SAM core" evidence="16">
    <location>
        <begin position="137"/>
        <end position="370"/>
    </location>
</feature>
<dbReference type="EMBL" id="CP089984">
    <property type="protein sequence ID" value="WXB10975.1"/>
    <property type="molecule type" value="Genomic_DNA"/>
</dbReference>
<dbReference type="InterPro" id="IPR027492">
    <property type="entry name" value="RNA_MTrfase_RlmN"/>
</dbReference>
<dbReference type="Gene3D" id="3.20.20.70">
    <property type="entry name" value="Aldolase class I"/>
    <property type="match status" value="1"/>
</dbReference>
<dbReference type="Gene3D" id="1.10.150.530">
    <property type="match status" value="1"/>
</dbReference>
<keyword evidence="6 14" id="KW-0489">Methyltransferase</keyword>
<feature type="binding site" evidence="14">
    <location>
        <begin position="256"/>
        <end position="258"/>
    </location>
    <ligand>
        <name>S-adenosyl-L-methionine</name>
        <dbReference type="ChEBI" id="CHEBI:59789"/>
    </ligand>
</feature>
<keyword evidence="18" id="KW-1185">Reference proteome</keyword>
<evidence type="ECO:0000256" key="10">
    <source>
        <dbReference type="ARBA" id="ARBA00022723"/>
    </source>
</evidence>
<dbReference type="PROSITE" id="PS51918">
    <property type="entry name" value="RADICAL_SAM"/>
    <property type="match status" value="1"/>
</dbReference>
<organism evidence="17 18">
    <name type="scientific">Pendulispora albinea</name>
    <dbReference type="NCBI Taxonomy" id="2741071"/>
    <lineage>
        <taxon>Bacteria</taxon>
        <taxon>Pseudomonadati</taxon>
        <taxon>Myxococcota</taxon>
        <taxon>Myxococcia</taxon>
        <taxon>Myxococcales</taxon>
        <taxon>Sorangiineae</taxon>
        <taxon>Pendulisporaceae</taxon>
        <taxon>Pendulispora</taxon>
    </lineage>
</organism>
<dbReference type="GO" id="GO:0032259">
    <property type="term" value="P:methylation"/>
    <property type="evidence" value="ECO:0007669"/>
    <property type="project" value="UniProtKB-KW"/>
</dbReference>
<comment type="catalytic activity">
    <reaction evidence="14">
        <text>adenosine(37) in tRNA + 2 reduced [2Fe-2S]-[ferredoxin] + 2 S-adenosyl-L-methionine = 2-methyladenosine(37) in tRNA + 5'-deoxyadenosine + L-methionine + 2 oxidized [2Fe-2S]-[ferredoxin] + S-adenosyl-L-homocysteine</text>
        <dbReference type="Rhea" id="RHEA:43332"/>
        <dbReference type="Rhea" id="RHEA-COMP:10000"/>
        <dbReference type="Rhea" id="RHEA-COMP:10001"/>
        <dbReference type="Rhea" id="RHEA-COMP:10162"/>
        <dbReference type="Rhea" id="RHEA-COMP:10485"/>
        <dbReference type="ChEBI" id="CHEBI:17319"/>
        <dbReference type="ChEBI" id="CHEBI:33737"/>
        <dbReference type="ChEBI" id="CHEBI:33738"/>
        <dbReference type="ChEBI" id="CHEBI:57844"/>
        <dbReference type="ChEBI" id="CHEBI:57856"/>
        <dbReference type="ChEBI" id="CHEBI:59789"/>
        <dbReference type="ChEBI" id="CHEBI:74411"/>
        <dbReference type="ChEBI" id="CHEBI:74497"/>
        <dbReference type="EC" id="2.1.1.192"/>
    </reaction>
</comment>
<evidence type="ECO:0000256" key="9">
    <source>
        <dbReference type="ARBA" id="ARBA00022694"/>
    </source>
</evidence>
<dbReference type="SFLD" id="SFLDF00275">
    <property type="entry name" value="adenosine_C2_methyltransferase"/>
    <property type="match status" value="1"/>
</dbReference>
<evidence type="ECO:0000256" key="6">
    <source>
        <dbReference type="ARBA" id="ARBA00022603"/>
    </source>
</evidence>
<dbReference type="SUPFAM" id="SSF102114">
    <property type="entry name" value="Radical SAM enzymes"/>
    <property type="match status" value="1"/>
</dbReference>
<dbReference type="Pfam" id="PF04055">
    <property type="entry name" value="Radical_SAM"/>
    <property type="match status" value="1"/>
</dbReference>
<feature type="binding site" evidence="14">
    <location>
        <position position="158"/>
    </location>
    <ligand>
        <name>[4Fe-4S] cluster</name>
        <dbReference type="ChEBI" id="CHEBI:49883"/>
        <note>4Fe-4S-S-AdoMet</note>
    </ligand>
</feature>
<dbReference type="PIRSF" id="PIRSF006004">
    <property type="entry name" value="CHP00048"/>
    <property type="match status" value="1"/>
</dbReference>
<dbReference type="InterPro" id="IPR013785">
    <property type="entry name" value="Aldolase_TIM"/>
</dbReference>
<evidence type="ECO:0000256" key="8">
    <source>
        <dbReference type="ARBA" id="ARBA00022691"/>
    </source>
</evidence>
<feature type="active site" description="S-methylcysteine intermediate" evidence="14">
    <location>
        <position position="375"/>
    </location>
</feature>
<keyword evidence="3 14" id="KW-0004">4Fe-4S</keyword>
<comment type="miscellaneous">
    <text evidence="14">Reaction proceeds by a ping-pong mechanism involving intermediate methylation of a conserved cysteine residue.</text>
</comment>
<dbReference type="InterPro" id="IPR058240">
    <property type="entry name" value="rSAM_sf"/>
</dbReference>
<keyword evidence="5 14" id="KW-0698">rRNA processing</keyword>
<evidence type="ECO:0000256" key="11">
    <source>
        <dbReference type="ARBA" id="ARBA00023004"/>
    </source>
</evidence>
<comment type="caution">
    <text evidence="14">Lacks conserved residue(s) required for the propagation of feature annotation.</text>
</comment>
<evidence type="ECO:0000256" key="14">
    <source>
        <dbReference type="HAMAP-Rule" id="MF_01849"/>
    </source>
</evidence>
<keyword evidence="9 14" id="KW-0819">tRNA processing</keyword>
<feature type="binding site" evidence="14">
    <location>
        <begin position="200"/>
        <end position="201"/>
    </location>
    <ligand>
        <name>S-adenosyl-L-methionine</name>
        <dbReference type="ChEBI" id="CHEBI:59789"/>
    </ligand>
</feature>
<evidence type="ECO:0000256" key="13">
    <source>
        <dbReference type="ARBA" id="ARBA00023157"/>
    </source>
</evidence>
<sequence>MIAKAETPPIARTPEEWGEAVRAMGGRGFHARQIFRWIHARGVTEPDKMSDLPGAMRAALTEGGLGQVVAIAEERRAADDTRKILGRLRDGATIETVLIPNVTGGKSSLPNPVEQDADASAAADDDEEAAAETGADPVTRVTQCISTQVGCAMGCVFCASGQAGLKRHLGADEIVAQVLLGRSRLDPGEQLRNVVYMGMGEPLHNYEATARSLALLTHQDGIGLSSRRVTVSTSGLVPEIERLGKDFGGNIGLAISLHAADDETRSRLLPINKKYPLPKLMAALRAYPLPSRRRITIEYTLVSGRNDNVDEARKLSRLLRGLPVKINLIPMNPISESALGPPDLSSVLAFQQVLCDDGYSCFIRRRRGDDVSAACGQLALAGAKRKIRLVG</sequence>
<feature type="binding site" evidence="14">
    <location>
        <position position="332"/>
    </location>
    <ligand>
        <name>S-adenosyl-L-methionine</name>
        <dbReference type="ChEBI" id="CHEBI:59789"/>
    </ligand>
</feature>
<feature type="region of interest" description="Disordered" evidence="15">
    <location>
        <begin position="103"/>
        <end position="134"/>
    </location>
</feature>
<keyword evidence="11 14" id="KW-0408">Iron</keyword>
<name>A0ABZ2LKP0_9BACT</name>
<feature type="binding site" evidence="14">
    <location>
        <position position="151"/>
    </location>
    <ligand>
        <name>[4Fe-4S] cluster</name>
        <dbReference type="ChEBI" id="CHEBI:49883"/>
        <note>4Fe-4S-S-AdoMet</note>
    </ligand>
</feature>
<dbReference type="InterPro" id="IPR048641">
    <property type="entry name" value="RlmN_N"/>
</dbReference>
<feature type="binding site" evidence="14">
    <location>
        <position position="232"/>
    </location>
    <ligand>
        <name>S-adenosyl-L-methionine</name>
        <dbReference type="ChEBI" id="CHEBI:59789"/>
    </ligand>
</feature>
<comment type="function">
    <text evidence="14">Specifically methylates position 2 of adenine 2503 in 23S rRNA and position 2 of adenine 37 in tRNAs.</text>
</comment>
<feature type="active site" description="Proton acceptor" evidence="14">
    <location>
        <position position="95"/>
    </location>
</feature>
<dbReference type="RefSeq" id="WP_394820592.1">
    <property type="nucleotide sequence ID" value="NZ_CP089984.1"/>
</dbReference>
<keyword evidence="13 14" id="KW-1015">Disulfide bond</keyword>
<evidence type="ECO:0000313" key="18">
    <source>
        <dbReference type="Proteomes" id="UP001370348"/>
    </source>
</evidence>
<evidence type="ECO:0000256" key="12">
    <source>
        <dbReference type="ARBA" id="ARBA00023014"/>
    </source>
</evidence>
<dbReference type="PANTHER" id="PTHR30544">
    <property type="entry name" value="23S RRNA METHYLTRANSFERASE"/>
    <property type="match status" value="1"/>
</dbReference>
<reference evidence="17 18" key="1">
    <citation type="submission" date="2021-12" db="EMBL/GenBank/DDBJ databases">
        <title>Discovery of the Pendulisporaceae a myxobacterial family with distinct sporulation behavior and unique specialized metabolism.</title>
        <authorList>
            <person name="Garcia R."/>
            <person name="Popoff A."/>
            <person name="Bader C.D."/>
            <person name="Loehr J."/>
            <person name="Walesch S."/>
            <person name="Walt C."/>
            <person name="Boldt J."/>
            <person name="Bunk B."/>
            <person name="Haeckl F.J.F.P.J."/>
            <person name="Gunesch A.P."/>
            <person name="Birkelbach J."/>
            <person name="Nuebel U."/>
            <person name="Pietschmann T."/>
            <person name="Bach T."/>
            <person name="Mueller R."/>
        </authorList>
    </citation>
    <scope>NUCLEOTIDE SEQUENCE [LARGE SCALE GENOMIC DNA]</scope>
    <source>
        <strain evidence="17 18">MSr11954</strain>
    </source>
</reference>
<dbReference type="HAMAP" id="MF_01849">
    <property type="entry name" value="RNA_methyltr_RlmN"/>
    <property type="match status" value="1"/>
</dbReference>
<dbReference type="InterPro" id="IPR004383">
    <property type="entry name" value="rRNA_lsu_MTrfase_RlmN/Cfr"/>
</dbReference>
<dbReference type="Pfam" id="PF21016">
    <property type="entry name" value="RlmN_N"/>
    <property type="match status" value="1"/>
</dbReference>
<keyword evidence="8 14" id="KW-0949">S-adenosyl-L-methionine</keyword>
<evidence type="ECO:0000256" key="7">
    <source>
        <dbReference type="ARBA" id="ARBA00022679"/>
    </source>
</evidence>
<accession>A0ABZ2LKP0</accession>
<evidence type="ECO:0000313" key="17">
    <source>
        <dbReference type="EMBL" id="WXB10975.1"/>
    </source>
</evidence>
<dbReference type="InterPro" id="IPR040072">
    <property type="entry name" value="Methyltransferase_A"/>
</dbReference>
<evidence type="ECO:0000259" key="16">
    <source>
        <dbReference type="PROSITE" id="PS51918"/>
    </source>
</evidence>
<dbReference type="SFLD" id="SFLDG01062">
    <property type="entry name" value="methyltransferase_(Class_A)"/>
    <property type="match status" value="1"/>
</dbReference>
<feature type="binding site" evidence="14">
    <location>
        <position position="155"/>
    </location>
    <ligand>
        <name>[4Fe-4S] cluster</name>
        <dbReference type="ChEBI" id="CHEBI:49883"/>
        <note>4Fe-4S-S-AdoMet</note>
    </ligand>
</feature>
<dbReference type="CDD" id="cd01335">
    <property type="entry name" value="Radical_SAM"/>
    <property type="match status" value="1"/>
</dbReference>
<evidence type="ECO:0000256" key="2">
    <source>
        <dbReference type="ARBA" id="ARBA00007544"/>
    </source>
</evidence>
<dbReference type="SFLD" id="SFLDS00029">
    <property type="entry name" value="Radical_SAM"/>
    <property type="match status" value="1"/>
</dbReference>
<dbReference type="EC" id="2.1.1.192" evidence="14"/>
<dbReference type="NCBIfam" id="TIGR00048">
    <property type="entry name" value="rRNA_mod_RlmN"/>
    <property type="match status" value="1"/>
</dbReference>
<comment type="catalytic activity">
    <reaction evidence="14">
        <text>adenosine(2503) in 23S rRNA + 2 reduced [2Fe-2S]-[ferredoxin] + 2 S-adenosyl-L-methionine = 2-methyladenosine(2503) in 23S rRNA + 5'-deoxyadenosine + L-methionine + 2 oxidized [2Fe-2S]-[ferredoxin] + S-adenosyl-L-homocysteine</text>
        <dbReference type="Rhea" id="RHEA:42916"/>
        <dbReference type="Rhea" id="RHEA-COMP:10000"/>
        <dbReference type="Rhea" id="RHEA-COMP:10001"/>
        <dbReference type="Rhea" id="RHEA-COMP:10152"/>
        <dbReference type="Rhea" id="RHEA-COMP:10282"/>
        <dbReference type="ChEBI" id="CHEBI:17319"/>
        <dbReference type="ChEBI" id="CHEBI:33737"/>
        <dbReference type="ChEBI" id="CHEBI:33738"/>
        <dbReference type="ChEBI" id="CHEBI:57844"/>
        <dbReference type="ChEBI" id="CHEBI:57856"/>
        <dbReference type="ChEBI" id="CHEBI:59789"/>
        <dbReference type="ChEBI" id="CHEBI:74411"/>
        <dbReference type="ChEBI" id="CHEBI:74497"/>
        <dbReference type="EC" id="2.1.1.192"/>
    </reaction>
</comment>
<protein>
    <recommendedName>
        <fullName evidence="14">Probable dual-specificity RNA methyltransferase RlmN</fullName>
        <ecNumber evidence="14">2.1.1.192</ecNumber>
    </recommendedName>
    <alternativeName>
        <fullName evidence="14">23S rRNA (adenine(2503)-C(2))-methyltransferase</fullName>
    </alternativeName>
    <alternativeName>
        <fullName evidence="14">23S rRNA m2A2503 methyltransferase</fullName>
    </alternativeName>
    <alternativeName>
        <fullName evidence="14">Ribosomal RNA large subunit methyltransferase N</fullName>
    </alternativeName>
    <alternativeName>
        <fullName evidence="14">tRNA (adenine(37)-C(2))-methyltransferase</fullName>
    </alternativeName>
    <alternativeName>
        <fullName evidence="14">tRNA m2A37 methyltransferase</fullName>
    </alternativeName>
</protein>
<dbReference type="PANTHER" id="PTHR30544:SF5">
    <property type="entry name" value="RADICAL SAM CORE DOMAIN-CONTAINING PROTEIN"/>
    <property type="match status" value="1"/>
</dbReference>
<evidence type="ECO:0000256" key="1">
    <source>
        <dbReference type="ARBA" id="ARBA00004496"/>
    </source>
</evidence>
<gene>
    <name evidence="14 17" type="primary">rlmN</name>
    <name evidence="17" type="ORF">LZC94_24205</name>
</gene>
<dbReference type="InterPro" id="IPR007197">
    <property type="entry name" value="rSAM"/>
</dbReference>
<proteinExistence type="inferred from homology"/>
<evidence type="ECO:0000256" key="3">
    <source>
        <dbReference type="ARBA" id="ARBA00022485"/>
    </source>
</evidence>
<keyword evidence="12 14" id="KW-0411">Iron-sulfur</keyword>
<comment type="similarity">
    <text evidence="2 14">Belongs to the radical SAM superfamily. RlmN family.</text>
</comment>
<comment type="subcellular location">
    <subcellularLocation>
        <location evidence="1 14">Cytoplasm</location>
    </subcellularLocation>
</comment>
<dbReference type="GO" id="GO:0008168">
    <property type="term" value="F:methyltransferase activity"/>
    <property type="evidence" value="ECO:0007669"/>
    <property type="project" value="UniProtKB-KW"/>
</dbReference>
<keyword evidence="7 14" id="KW-0808">Transferase</keyword>
<keyword evidence="10 14" id="KW-0479">Metal-binding</keyword>
<dbReference type="Proteomes" id="UP001370348">
    <property type="component" value="Chromosome"/>
</dbReference>
<evidence type="ECO:0000256" key="4">
    <source>
        <dbReference type="ARBA" id="ARBA00022490"/>
    </source>
</evidence>
<evidence type="ECO:0000256" key="15">
    <source>
        <dbReference type="SAM" id="MobiDB-lite"/>
    </source>
</evidence>
<evidence type="ECO:0000256" key="5">
    <source>
        <dbReference type="ARBA" id="ARBA00022552"/>
    </source>
</evidence>